<comment type="similarity">
    <text evidence="1">Belongs to the WEB family.</text>
</comment>
<protein>
    <submittedName>
        <fullName evidence="4">Uncharacterized protein</fullName>
    </submittedName>
</protein>
<evidence type="ECO:0000256" key="3">
    <source>
        <dbReference type="SAM" id="MobiDB-lite"/>
    </source>
</evidence>
<feature type="coiled-coil region" evidence="2">
    <location>
        <begin position="54"/>
        <end position="81"/>
    </location>
</feature>
<comment type="caution">
    <text evidence="4">The sequence shown here is derived from an EMBL/GenBank/DDBJ whole genome shotgun (WGS) entry which is preliminary data.</text>
</comment>
<keyword evidence="5" id="KW-1185">Reference proteome</keyword>
<feature type="region of interest" description="Disordered" evidence="3">
    <location>
        <begin position="332"/>
        <end position="368"/>
    </location>
</feature>
<keyword evidence="2" id="KW-0175">Coiled coil</keyword>
<dbReference type="InterPro" id="IPR023214">
    <property type="entry name" value="HAD_sf"/>
</dbReference>
<evidence type="ECO:0000256" key="1">
    <source>
        <dbReference type="ARBA" id="ARBA00005485"/>
    </source>
</evidence>
<accession>A0ABR0DJC9</accession>
<dbReference type="SUPFAM" id="SSF56784">
    <property type="entry name" value="HAD-like"/>
    <property type="match status" value="1"/>
</dbReference>
<proteinExistence type="inferred from homology"/>
<dbReference type="Proteomes" id="UP001291926">
    <property type="component" value="Unassembled WGS sequence"/>
</dbReference>
<organism evidence="4 5">
    <name type="scientific">Penstemon davidsonii</name>
    <dbReference type="NCBI Taxonomy" id="160366"/>
    <lineage>
        <taxon>Eukaryota</taxon>
        <taxon>Viridiplantae</taxon>
        <taxon>Streptophyta</taxon>
        <taxon>Embryophyta</taxon>
        <taxon>Tracheophyta</taxon>
        <taxon>Spermatophyta</taxon>
        <taxon>Magnoliopsida</taxon>
        <taxon>eudicotyledons</taxon>
        <taxon>Gunneridae</taxon>
        <taxon>Pentapetalae</taxon>
        <taxon>asterids</taxon>
        <taxon>lamiids</taxon>
        <taxon>Lamiales</taxon>
        <taxon>Plantaginaceae</taxon>
        <taxon>Cheloneae</taxon>
        <taxon>Penstemon</taxon>
    </lineage>
</organism>
<dbReference type="PANTHER" id="PTHR47858">
    <property type="entry name" value="HALOACID DEHALOGENASE-LIKE HYDROLASE (HAD) SUPERFAMILY PROTEIN"/>
    <property type="match status" value="1"/>
</dbReference>
<dbReference type="Pfam" id="PF13419">
    <property type="entry name" value="HAD_2"/>
    <property type="match status" value="1"/>
</dbReference>
<dbReference type="InterPro" id="IPR036412">
    <property type="entry name" value="HAD-like_sf"/>
</dbReference>
<sequence length="772" mass="87742">MAEESAITETKKIINPRVEIDTSPPFESVKEAVDRFGGSGPWIPHHLLRLAAHHDTEVFDVENMEEQAEQLERDLIMKQRETLHVLKELETVKRFLEGLKLNSIPEFSSFTESPDLKFENHNSTEGLSLCPILSPGLMFMELNQAKSNLNKTSLDLALIQASVESLNKKMRKERRIKMQIPNTEDKDQKTEVPNNPDISMTISKEVNFEAEQFKKMTEASRYEVMKAMAEIEGTKNSIKMAEMRLNAAKKMEEAAKAMEAISSLSNGDVLLHKSDEITLSLEEYKILTQKAQQAEELCKTKFMDTNGFQRTNEAHYLEVPVLEKFEETINENNPGTFKFRNSHSGSRNGNESNPAKQKSNHPGFRSKTSIGDILSRKLILRDDVVMERHVENHSEKEHTSLSQMLREQSRLILHPNKQTADVNVEKQYTVQRKKFGFIQVPIPTKQSKKKTQPLNLRKALGSGESVQPNGLPAMPGKLFMEEVIGAEYGEGFETFRPEGPLKVDVDFLNDRMEEGFLQRIRYAMKPDEAYGLIFSWDNVVADTRALKLHAWKQLASEEEKEIPGDYNVQRQLLYAGADHVLHKVLLWGKTEDDIDRLKSRLSELYYDCLLKLSEPIEGLKEWLDALSTSRIPCAVVSSLDRKNMVDALERMGLKKYFQAVVSEEDGMESIAHRFLSAAVKLDRKPSKCVVFEDDPRAITAAHNCTMMAVALIGAHPAYDLGQADLAVATFNELSVINLRRLFAHKGSAFMDLQKQVIEKSPSRRRITTDTIF</sequence>
<reference evidence="4 5" key="1">
    <citation type="journal article" date="2023" name="bioRxiv">
        <title>Genome report: Whole genome sequence and annotation of Penstemon davidsonii.</title>
        <authorList>
            <person name="Ostevik K.L."/>
            <person name="Alabady M."/>
            <person name="Zhang M."/>
            <person name="Rausher M.D."/>
        </authorList>
    </citation>
    <scope>NUCLEOTIDE SEQUENCE [LARGE SCALE GENOMIC DNA]</scope>
    <source>
        <strain evidence="4">DNT005</strain>
        <tissue evidence="4">Whole leaf</tissue>
    </source>
</reference>
<name>A0ABR0DJC9_9LAMI</name>
<dbReference type="Gene3D" id="3.40.50.1000">
    <property type="entry name" value="HAD superfamily/HAD-like"/>
    <property type="match status" value="1"/>
</dbReference>
<dbReference type="Pfam" id="PF05701">
    <property type="entry name" value="WEMBL"/>
    <property type="match status" value="2"/>
</dbReference>
<dbReference type="EMBL" id="JAYDYQ010001088">
    <property type="protein sequence ID" value="KAK4489324.1"/>
    <property type="molecule type" value="Genomic_DNA"/>
</dbReference>
<dbReference type="InterPro" id="IPR008545">
    <property type="entry name" value="Web"/>
</dbReference>
<dbReference type="InterPro" id="IPR041492">
    <property type="entry name" value="HAD_2"/>
</dbReference>
<dbReference type="PANTHER" id="PTHR47858:SF2">
    <property type="entry name" value="HALOACID DEHALOGENASE-LIKE HYDROLASE (HAD) SUPERFAMILY PROTEIN"/>
    <property type="match status" value="1"/>
</dbReference>
<feature type="coiled-coil region" evidence="2">
    <location>
        <begin position="231"/>
        <end position="260"/>
    </location>
</feature>
<evidence type="ECO:0000313" key="5">
    <source>
        <dbReference type="Proteomes" id="UP001291926"/>
    </source>
</evidence>
<evidence type="ECO:0000256" key="2">
    <source>
        <dbReference type="SAM" id="Coils"/>
    </source>
</evidence>
<evidence type="ECO:0000313" key="4">
    <source>
        <dbReference type="EMBL" id="KAK4489324.1"/>
    </source>
</evidence>
<dbReference type="InterPro" id="IPR023198">
    <property type="entry name" value="PGP-like_dom2"/>
</dbReference>
<gene>
    <name evidence="4" type="ORF">RD792_005128</name>
</gene>
<dbReference type="CDD" id="cd07505">
    <property type="entry name" value="HAD_BPGM-like"/>
    <property type="match status" value="1"/>
</dbReference>
<dbReference type="Gene3D" id="1.10.150.240">
    <property type="entry name" value="Putative phosphatase, domain 2"/>
    <property type="match status" value="1"/>
</dbReference>
<feature type="compositionally biased region" description="Polar residues" evidence="3">
    <location>
        <begin position="342"/>
        <end position="357"/>
    </location>
</feature>